<feature type="chain" id="PRO_5035203786" description="10-bladed beta-propeller domain-containing protein" evidence="1">
    <location>
        <begin position="21"/>
        <end position="360"/>
    </location>
</feature>
<reference evidence="3" key="1">
    <citation type="submission" date="2020-09" db="EMBL/GenBank/DDBJ databases">
        <title>Taishania pollutisoli gen. nov., sp. nov., Isolated from Tetrabromobisphenol A-Contaminated Soil.</title>
        <authorList>
            <person name="Chen Q."/>
        </authorList>
    </citation>
    <scope>NUCLEOTIDE SEQUENCE</scope>
    <source>
        <strain evidence="3">CZZ-1</strain>
    </source>
</reference>
<feature type="domain" description="10-bladed beta-propeller" evidence="2">
    <location>
        <begin position="18"/>
        <end position="357"/>
    </location>
</feature>
<keyword evidence="4" id="KW-1185">Reference proteome</keyword>
<sequence>MKKIVFSLFLFTATLSYSQAVIPFVDFNRWFRTVEDGTFKFIEMQEIKGYKAGDNVVAYLDIRGNLRVYDGKERQDISNMNLEYQISDNMVGWNIGTTLGMWRGGKTKTLSFFGGQYIVKDDIIVFMDTRYNSMLVHWNGIEYPLQTSTTDLSLTNSGKIGENIMAFADNGGLYKIFYKGNITEVGVWNGDINFKSGTDIVAFNDPTTRTFAVFDKGNFVDVEDQWVKNYKAGRGFVVYEDVGGNLMVYRNGQKSQLSSFPGKWDVVDDIVVYEDNGFTYCDVNGTRVQAANFKLTEYKIKNATLVYRNMIGGVSAVIDGQVIELTNLQNAEFEIYGNSVLVKLPNNAFLIYQKGKILRV</sequence>
<keyword evidence="1" id="KW-0732">Signal</keyword>
<evidence type="ECO:0000313" key="3">
    <source>
        <dbReference type="EMBL" id="MBC9813511.1"/>
    </source>
</evidence>
<feature type="signal peptide" evidence="1">
    <location>
        <begin position="1"/>
        <end position="20"/>
    </location>
</feature>
<dbReference type="Proteomes" id="UP000652681">
    <property type="component" value="Unassembled WGS sequence"/>
</dbReference>
<accession>A0A8J6TY61</accession>
<organism evidence="3 4">
    <name type="scientific">Taishania pollutisoli</name>
    <dbReference type="NCBI Taxonomy" id="2766479"/>
    <lineage>
        <taxon>Bacteria</taxon>
        <taxon>Pseudomonadati</taxon>
        <taxon>Bacteroidota</taxon>
        <taxon>Flavobacteriia</taxon>
        <taxon>Flavobacteriales</taxon>
        <taxon>Crocinitomicaceae</taxon>
        <taxon>Taishania</taxon>
    </lineage>
</organism>
<dbReference type="EMBL" id="JACVEL010000011">
    <property type="protein sequence ID" value="MBC9813511.1"/>
    <property type="molecule type" value="Genomic_DNA"/>
</dbReference>
<dbReference type="RefSeq" id="WP_163491597.1">
    <property type="nucleotide sequence ID" value="NZ_JACVEL010000011.1"/>
</dbReference>
<dbReference type="AlphaFoldDB" id="A0A8J6TY61"/>
<protein>
    <recommendedName>
        <fullName evidence="2">10-bladed beta-propeller domain-containing protein</fullName>
    </recommendedName>
</protein>
<comment type="caution">
    <text evidence="3">The sequence shown here is derived from an EMBL/GenBank/DDBJ whole genome shotgun (WGS) entry which is preliminary data.</text>
</comment>
<name>A0A8J6TY61_9FLAO</name>
<evidence type="ECO:0000313" key="4">
    <source>
        <dbReference type="Proteomes" id="UP000652681"/>
    </source>
</evidence>
<evidence type="ECO:0000259" key="2">
    <source>
        <dbReference type="Pfam" id="PF21734"/>
    </source>
</evidence>
<evidence type="ECO:0000256" key="1">
    <source>
        <dbReference type="SAM" id="SignalP"/>
    </source>
</evidence>
<dbReference type="InterPro" id="IPR049141">
    <property type="entry name" value="10_blade"/>
</dbReference>
<dbReference type="Pfam" id="PF21734">
    <property type="entry name" value="10_blade"/>
    <property type="match status" value="1"/>
</dbReference>
<proteinExistence type="predicted"/>
<gene>
    <name evidence="3" type="ORF">H9Y05_13620</name>
</gene>